<dbReference type="EMBL" id="KE161214">
    <property type="protein sequence ID" value="EPQ02437.1"/>
    <property type="molecule type" value="Genomic_DNA"/>
</dbReference>
<organism evidence="2 3">
    <name type="scientific">Myotis brandtii</name>
    <name type="common">Brandt's bat</name>
    <dbReference type="NCBI Taxonomy" id="109478"/>
    <lineage>
        <taxon>Eukaryota</taxon>
        <taxon>Metazoa</taxon>
        <taxon>Chordata</taxon>
        <taxon>Craniata</taxon>
        <taxon>Vertebrata</taxon>
        <taxon>Euteleostomi</taxon>
        <taxon>Mammalia</taxon>
        <taxon>Eutheria</taxon>
        <taxon>Laurasiatheria</taxon>
        <taxon>Chiroptera</taxon>
        <taxon>Yangochiroptera</taxon>
        <taxon>Vespertilionidae</taxon>
        <taxon>Myotis</taxon>
    </lineage>
</organism>
<dbReference type="InterPro" id="IPR050169">
    <property type="entry name" value="Krueppel_C2H2_ZnF"/>
</dbReference>
<evidence type="ECO:0000259" key="1">
    <source>
        <dbReference type="PROSITE" id="PS50805"/>
    </source>
</evidence>
<keyword evidence="3" id="KW-1185">Reference proteome</keyword>
<dbReference type="Pfam" id="PF01352">
    <property type="entry name" value="KRAB"/>
    <property type="match status" value="1"/>
</dbReference>
<dbReference type="PANTHER" id="PTHR23232:SF142">
    <property type="entry name" value="GASTRULA ZINC FINGER PROTEIN XLCGF57.1-LIKE-RELATED"/>
    <property type="match status" value="1"/>
</dbReference>
<gene>
    <name evidence="2" type="ORF">D623_10001670</name>
</gene>
<dbReference type="InterPro" id="IPR036051">
    <property type="entry name" value="KRAB_dom_sf"/>
</dbReference>
<dbReference type="eggNOG" id="KOG1721">
    <property type="taxonomic scope" value="Eukaryota"/>
</dbReference>
<dbReference type="PROSITE" id="PS50805">
    <property type="entry name" value="KRAB"/>
    <property type="match status" value="1"/>
</dbReference>
<dbReference type="Gene3D" id="6.10.140.140">
    <property type="match status" value="1"/>
</dbReference>
<feature type="domain" description="KRAB" evidence="1">
    <location>
        <begin position="14"/>
        <end position="85"/>
    </location>
</feature>
<evidence type="ECO:0000313" key="3">
    <source>
        <dbReference type="Proteomes" id="UP000052978"/>
    </source>
</evidence>
<dbReference type="SUPFAM" id="SSF109640">
    <property type="entry name" value="KRAB domain (Kruppel-associated box)"/>
    <property type="match status" value="1"/>
</dbReference>
<dbReference type="GO" id="GO:0006355">
    <property type="term" value="P:regulation of DNA-templated transcription"/>
    <property type="evidence" value="ECO:0007669"/>
    <property type="project" value="InterPro"/>
</dbReference>
<dbReference type="PANTHER" id="PTHR23232">
    <property type="entry name" value="KRAB DOMAIN C2H2 ZINC FINGER"/>
    <property type="match status" value="1"/>
</dbReference>
<dbReference type="InterPro" id="IPR001909">
    <property type="entry name" value="KRAB"/>
</dbReference>
<sequence>MGIDLLTVMPPDAVTFPDVAIDFSQDEWECLNLSQRILYRKVMLENYRTLVSVGLCVSKPDVISLLEQGEEPWVTDGKMAGGLCPPLPYGSDGPGRLKFLESEMQLCLCHAVETP</sequence>
<dbReference type="CDD" id="cd07765">
    <property type="entry name" value="KRAB_A-box"/>
    <property type="match status" value="1"/>
</dbReference>
<reference evidence="2 3" key="1">
    <citation type="journal article" date="2013" name="Nat. Commun.">
        <title>Genome analysis reveals insights into physiology and longevity of the Brandt's bat Myotis brandtii.</title>
        <authorList>
            <person name="Seim I."/>
            <person name="Fang X."/>
            <person name="Xiong Z."/>
            <person name="Lobanov A.V."/>
            <person name="Huang Z."/>
            <person name="Ma S."/>
            <person name="Feng Y."/>
            <person name="Turanov A.A."/>
            <person name="Zhu Y."/>
            <person name="Lenz T.L."/>
            <person name="Gerashchenko M.V."/>
            <person name="Fan D."/>
            <person name="Hee Yim S."/>
            <person name="Yao X."/>
            <person name="Jordan D."/>
            <person name="Xiong Y."/>
            <person name="Ma Y."/>
            <person name="Lyapunov A.N."/>
            <person name="Chen G."/>
            <person name="Kulakova O.I."/>
            <person name="Sun Y."/>
            <person name="Lee S.G."/>
            <person name="Bronson R.T."/>
            <person name="Moskalev A.A."/>
            <person name="Sunyaev S.R."/>
            <person name="Zhang G."/>
            <person name="Krogh A."/>
            <person name="Wang J."/>
            <person name="Gladyshev V.N."/>
        </authorList>
    </citation>
    <scope>NUCLEOTIDE SEQUENCE [LARGE SCALE GENOMIC DNA]</scope>
</reference>
<name>S7P4H2_MYOBR</name>
<protein>
    <submittedName>
        <fullName evidence="2">Zinc finger protein 470</fullName>
    </submittedName>
</protein>
<dbReference type="AlphaFoldDB" id="S7P4H2"/>
<proteinExistence type="predicted"/>
<evidence type="ECO:0000313" key="2">
    <source>
        <dbReference type="EMBL" id="EPQ02437.1"/>
    </source>
</evidence>
<dbReference type="SMART" id="SM00349">
    <property type="entry name" value="KRAB"/>
    <property type="match status" value="1"/>
</dbReference>
<dbReference type="Proteomes" id="UP000052978">
    <property type="component" value="Unassembled WGS sequence"/>
</dbReference>
<accession>S7P4H2</accession>